<dbReference type="Gene3D" id="3.40.140.10">
    <property type="entry name" value="Cytidine Deaminase, domain 2"/>
    <property type="match status" value="1"/>
</dbReference>
<keyword evidence="1" id="KW-0378">Hydrolase</keyword>
<evidence type="ECO:0000313" key="1">
    <source>
        <dbReference type="EMBL" id="APU70002.1"/>
    </source>
</evidence>
<dbReference type="SUPFAM" id="SSF53927">
    <property type="entry name" value="Cytidine deaminase-like"/>
    <property type="match status" value="1"/>
</dbReference>
<dbReference type="InterPro" id="IPR002125">
    <property type="entry name" value="CMP_dCMP_dom"/>
</dbReference>
<dbReference type="GO" id="GO:0047974">
    <property type="term" value="F:guanosine deaminase activity"/>
    <property type="evidence" value="ECO:0007669"/>
    <property type="project" value="TreeGrafter"/>
</dbReference>
<dbReference type="AlphaFoldDB" id="A0A1L7IA60"/>
<dbReference type="KEGG" id="gfl:GRFL_3278"/>
<name>A0A1L7IA60_9FLAO</name>
<dbReference type="EC" id="3.5.4.3" evidence="1"/>
<dbReference type="InterPro" id="IPR016193">
    <property type="entry name" value="Cytidine_deaminase-like"/>
</dbReference>
<accession>A0A1L7IA60</accession>
<dbReference type="EMBL" id="CP016359">
    <property type="protein sequence ID" value="APU70002.1"/>
    <property type="molecule type" value="Genomic_DNA"/>
</dbReference>
<dbReference type="CDD" id="cd01285">
    <property type="entry name" value="nucleoside_deaminase"/>
    <property type="match status" value="1"/>
</dbReference>
<dbReference type="Pfam" id="PF00383">
    <property type="entry name" value="dCMP_cyt_deam_1"/>
    <property type="match status" value="1"/>
</dbReference>
<dbReference type="GO" id="GO:0008892">
    <property type="term" value="F:guanine deaminase activity"/>
    <property type="evidence" value="ECO:0007669"/>
    <property type="project" value="UniProtKB-EC"/>
</dbReference>
<protein>
    <submittedName>
        <fullName evidence="1">Guanine deaminase</fullName>
        <ecNumber evidence="1">3.5.4.3</ecNumber>
    </submittedName>
</protein>
<dbReference type="PANTHER" id="PTHR11079:SF161">
    <property type="entry name" value="CMP_DCMP-TYPE DEAMINASE DOMAIN-CONTAINING PROTEIN"/>
    <property type="match status" value="1"/>
</dbReference>
<gene>
    <name evidence="1" type="ORF">GRFL_3278</name>
</gene>
<keyword evidence="2" id="KW-1185">Reference proteome</keyword>
<dbReference type="GO" id="GO:0006152">
    <property type="term" value="P:purine nucleoside catabolic process"/>
    <property type="evidence" value="ECO:0007669"/>
    <property type="project" value="TreeGrafter"/>
</dbReference>
<proteinExistence type="predicted"/>
<evidence type="ECO:0000313" key="2">
    <source>
        <dbReference type="Proteomes" id="UP000186230"/>
    </source>
</evidence>
<reference evidence="1 2" key="1">
    <citation type="submission" date="2016-07" db="EMBL/GenBank/DDBJ databases">
        <title>Multi-omics approach to identify versatile polysaccharide utilization systems of a marine flavobacterium Gramella flava.</title>
        <authorList>
            <person name="Tang K."/>
        </authorList>
    </citation>
    <scope>NUCLEOTIDE SEQUENCE [LARGE SCALE GENOMIC DNA]</scope>
    <source>
        <strain evidence="1 2">JLT2011</strain>
    </source>
</reference>
<dbReference type="PROSITE" id="PS51747">
    <property type="entry name" value="CYT_DCMP_DEAMINASES_2"/>
    <property type="match status" value="1"/>
</dbReference>
<dbReference type="Proteomes" id="UP000186230">
    <property type="component" value="Chromosome"/>
</dbReference>
<organism evidence="1 2">
    <name type="scientific">Christiangramia flava JLT2011</name>
    <dbReference type="NCBI Taxonomy" id="1229726"/>
    <lineage>
        <taxon>Bacteria</taxon>
        <taxon>Pseudomonadati</taxon>
        <taxon>Bacteroidota</taxon>
        <taxon>Flavobacteriia</taxon>
        <taxon>Flavobacteriales</taxon>
        <taxon>Flavobacteriaceae</taxon>
        <taxon>Christiangramia</taxon>
    </lineage>
</organism>
<dbReference type="PANTHER" id="PTHR11079">
    <property type="entry name" value="CYTOSINE DEAMINASE FAMILY MEMBER"/>
    <property type="match status" value="1"/>
</dbReference>
<dbReference type="STRING" id="1229726.GRFL_3278"/>
<sequence>MKVMESFDFQKKMMARALQLARQGGEMDNGGPFGAVVTQGEEIIAEARNEVLCNGDCTQHAELRAIQRACTKLNKNDLSGCVLFTSCEPCMMCLGAAYWAKFDYIYFAASAEDARDFGFLYSNMYYASDPEKRRLKFKMIQICREEAVSIWQKLKREEKLIS</sequence>